<dbReference type="Proteomes" id="UP000550660">
    <property type="component" value="Unassembled WGS sequence"/>
</dbReference>
<protein>
    <submittedName>
        <fullName evidence="7">HSF5 protein</fullName>
    </submittedName>
</protein>
<evidence type="ECO:0000256" key="5">
    <source>
        <dbReference type="RuleBase" id="RU004020"/>
    </source>
</evidence>
<dbReference type="SMART" id="SM00415">
    <property type="entry name" value="HSF"/>
    <property type="match status" value="1"/>
</dbReference>
<evidence type="ECO:0000256" key="2">
    <source>
        <dbReference type="ARBA" id="ARBA00006403"/>
    </source>
</evidence>
<dbReference type="GO" id="GO:0005634">
    <property type="term" value="C:nucleus"/>
    <property type="evidence" value="ECO:0007669"/>
    <property type="project" value="UniProtKB-SubCell"/>
</dbReference>
<dbReference type="Gene3D" id="1.10.10.10">
    <property type="entry name" value="Winged helix-like DNA-binding domain superfamily/Winged helix DNA-binding domain"/>
    <property type="match status" value="1"/>
</dbReference>
<evidence type="ECO:0000313" key="7">
    <source>
        <dbReference type="EMBL" id="NXJ82482.1"/>
    </source>
</evidence>
<dbReference type="InterPro" id="IPR036388">
    <property type="entry name" value="WH-like_DNA-bd_sf"/>
</dbReference>
<evidence type="ECO:0000313" key="8">
    <source>
        <dbReference type="Proteomes" id="UP000550660"/>
    </source>
</evidence>
<keyword evidence="8" id="KW-1185">Reference proteome</keyword>
<dbReference type="GO" id="GO:0003700">
    <property type="term" value="F:DNA-binding transcription factor activity"/>
    <property type="evidence" value="ECO:0007669"/>
    <property type="project" value="InterPro"/>
</dbReference>
<keyword evidence="3" id="KW-0238">DNA-binding</keyword>
<sequence>PPSVNPNNFPAKLWQLVNSPRYPSISWDARGEGVLIDQPRFEGELLSDRPGAATSIFKTKNFSSFIRQLNLYGFHKVIGWAGSVVGLRPGPGAQAAGDNGGRSAWPLHHFQSPHFRRGRPDLLVNLKRLTKANKAKMVAGVGVTGSLSNRLQQ</sequence>
<gene>
    <name evidence="7" type="primary">Hsf5</name>
    <name evidence="7" type="ORF">TROMEL_R04945</name>
</gene>
<accession>A0A7L0EK96</accession>
<dbReference type="SUPFAM" id="SSF46785">
    <property type="entry name" value="Winged helix' DNA-binding domain"/>
    <property type="match status" value="1"/>
</dbReference>
<evidence type="ECO:0000256" key="4">
    <source>
        <dbReference type="ARBA" id="ARBA00023242"/>
    </source>
</evidence>
<dbReference type="PANTHER" id="PTHR10015:SF278">
    <property type="entry name" value="HEAT SHOCK FACTOR PROTEIN 5"/>
    <property type="match status" value="1"/>
</dbReference>
<feature type="non-terminal residue" evidence="7">
    <location>
        <position position="153"/>
    </location>
</feature>
<dbReference type="EMBL" id="VXAG01001024">
    <property type="protein sequence ID" value="NXJ82482.1"/>
    <property type="molecule type" value="Genomic_DNA"/>
</dbReference>
<feature type="domain" description="HSF-type DNA-binding" evidence="6">
    <location>
        <begin position="5"/>
        <end position="129"/>
    </location>
</feature>
<feature type="non-terminal residue" evidence="7">
    <location>
        <position position="1"/>
    </location>
</feature>
<comment type="caution">
    <text evidence="7">The sequence shown here is derived from an EMBL/GenBank/DDBJ whole genome shotgun (WGS) entry which is preliminary data.</text>
</comment>
<evidence type="ECO:0000256" key="1">
    <source>
        <dbReference type="ARBA" id="ARBA00004123"/>
    </source>
</evidence>
<evidence type="ECO:0000259" key="6">
    <source>
        <dbReference type="SMART" id="SM00415"/>
    </source>
</evidence>
<dbReference type="InterPro" id="IPR036390">
    <property type="entry name" value="WH_DNA-bd_sf"/>
</dbReference>
<dbReference type="PANTHER" id="PTHR10015">
    <property type="entry name" value="HEAT SHOCK TRANSCRIPTION FACTOR"/>
    <property type="match status" value="1"/>
</dbReference>
<comment type="similarity">
    <text evidence="2 5">Belongs to the HSF family.</text>
</comment>
<dbReference type="Pfam" id="PF00447">
    <property type="entry name" value="HSF_DNA-bind"/>
    <property type="match status" value="1"/>
</dbReference>
<dbReference type="OrthoDB" id="6418155at2759"/>
<proteinExistence type="inferred from homology"/>
<evidence type="ECO:0000256" key="3">
    <source>
        <dbReference type="ARBA" id="ARBA00023125"/>
    </source>
</evidence>
<keyword evidence="4" id="KW-0539">Nucleus</keyword>
<dbReference type="GO" id="GO:0043565">
    <property type="term" value="F:sequence-specific DNA binding"/>
    <property type="evidence" value="ECO:0007669"/>
    <property type="project" value="InterPro"/>
</dbReference>
<reference evidence="7 8" key="1">
    <citation type="submission" date="2019-09" db="EMBL/GenBank/DDBJ databases">
        <title>Bird 10,000 Genomes (B10K) Project - Family phase.</title>
        <authorList>
            <person name="Zhang G."/>
        </authorList>
    </citation>
    <scope>NUCLEOTIDE SEQUENCE [LARGE SCALE GENOMIC DNA]</scope>
    <source>
        <strain evidence="7">B10K-DU-007-40</strain>
        <tissue evidence="7">Mixed tissue sample</tissue>
    </source>
</reference>
<dbReference type="AlphaFoldDB" id="A0A7L0EK96"/>
<name>A0A7L0EK96_TROML</name>
<dbReference type="InterPro" id="IPR000232">
    <property type="entry name" value="HSF_DNA-bd"/>
</dbReference>
<comment type="subcellular location">
    <subcellularLocation>
        <location evidence="1">Nucleus</location>
    </subcellularLocation>
</comment>
<organism evidence="7 8">
    <name type="scientific">Trogon melanurus</name>
    <name type="common">Black-tailed trogon</name>
    <dbReference type="NCBI Taxonomy" id="56311"/>
    <lineage>
        <taxon>Eukaryota</taxon>
        <taxon>Metazoa</taxon>
        <taxon>Chordata</taxon>
        <taxon>Craniata</taxon>
        <taxon>Vertebrata</taxon>
        <taxon>Euteleostomi</taxon>
        <taxon>Archelosauria</taxon>
        <taxon>Archosauria</taxon>
        <taxon>Dinosauria</taxon>
        <taxon>Saurischia</taxon>
        <taxon>Theropoda</taxon>
        <taxon>Coelurosauria</taxon>
        <taxon>Aves</taxon>
        <taxon>Neognathae</taxon>
        <taxon>Neoaves</taxon>
        <taxon>Telluraves</taxon>
        <taxon>Coraciimorphae</taxon>
        <taxon>Trogoniformes</taxon>
        <taxon>Trogonidae</taxon>
        <taxon>Trogon</taxon>
    </lineage>
</organism>